<keyword evidence="3" id="KW-1185">Reference proteome</keyword>
<accession>A0AAV2FCL0</accession>
<evidence type="ECO:0000313" key="2">
    <source>
        <dbReference type="EMBL" id="CAL1396021.1"/>
    </source>
</evidence>
<reference evidence="2 3" key="1">
    <citation type="submission" date="2024-04" db="EMBL/GenBank/DDBJ databases">
        <authorList>
            <person name="Fracassetti M."/>
        </authorList>
    </citation>
    <scope>NUCLEOTIDE SEQUENCE [LARGE SCALE GENOMIC DNA]</scope>
</reference>
<dbReference type="Proteomes" id="UP001497516">
    <property type="component" value="Chromosome 6"/>
</dbReference>
<comment type="function">
    <text evidence="1">Putative transcription activator involved in regulating light control of development.</text>
</comment>
<comment type="similarity">
    <text evidence="1">Belongs to the FHY3/FAR1 family.</text>
</comment>
<keyword evidence="1" id="KW-0539">Nucleus</keyword>
<proteinExistence type="inferred from homology"/>
<name>A0AAV2FCL0_9ROSI</name>
<dbReference type="AlphaFoldDB" id="A0AAV2FCL0"/>
<dbReference type="GO" id="GO:0006355">
    <property type="term" value="P:regulation of DNA-templated transcription"/>
    <property type="evidence" value="ECO:0007669"/>
    <property type="project" value="UniProtKB-UniRule"/>
</dbReference>
<evidence type="ECO:0000313" key="3">
    <source>
        <dbReference type="Proteomes" id="UP001497516"/>
    </source>
</evidence>
<evidence type="ECO:0000256" key="1">
    <source>
        <dbReference type="RuleBase" id="RU367018"/>
    </source>
</evidence>
<protein>
    <recommendedName>
        <fullName evidence="1">Protein FAR1-RELATED SEQUENCE</fullName>
    </recommendedName>
</protein>
<keyword evidence="1" id="KW-0862">Zinc</keyword>
<organism evidence="2 3">
    <name type="scientific">Linum trigynum</name>
    <dbReference type="NCBI Taxonomy" id="586398"/>
    <lineage>
        <taxon>Eukaryota</taxon>
        <taxon>Viridiplantae</taxon>
        <taxon>Streptophyta</taxon>
        <taxon>Embryophyta</taxon>
        <taxon>Tracheophyta</taxon>
        <taxon>Spermatophyta</taxon>
        <taxon>Magnoliopsida</taxon>
        <taxon>eudicotyledons</taxon>
        <taxon>Gunneridae</taxon>
        <taxon>Pentapetalae</taxon>
        <taxon>rosids</taxon>
        <taxon>fabids</taxon>
        <taxon>Malpighiales</taxon>
        <taxon>Linaceae</taxon>
        <taxon>Linum</taxon>
    </lineage>
</organism>
<comment type="subcellular location">
    <subcellularLocation>
        <location evidence="1">Nucleus</location>
    </subcellularLocation>
</comment>
<keyword evidence="1" id="KW-0863">Zinc-finger</keyword>
<dbReference type="PANTHER" id="PTHR31669">
    <property type="entry name" value="PROTEIN FAR1-RELATED SEQUENCE 10-RELATED"/>
    <property type="match status" value="1"/>
</dbReference>
<dbReference type="GO" id="GO:0005634">
    <property type="term" value="C:nucleus"/>
    <property type="evidence" value="ECO:0007669"/>
    <property type="project" value="UniProtKB-SubCell"/>
</dbReference>
<dbReference type="InterPro" id="IPR031052">
    <property type="entry name" value="FHY3/FAR1"/>
</dbReference>
<gene>
    <name evidence="2" type="ORF">LTRI10_LOCUS36413</name>
</gene>
<dbReference type="PANTHER" id="PTHR31669:SF302">
    <property type="entry name" value="PROTEIN FAR1-RELATED SEQUENCE"/>
    <property type="match status" value="1"/>
</dbReference>
<sequence length="132" mass="15484">MKRKLPVTIFIDQDAGMAAALRKEWHNVFHALCTWHILMNAKKNLRKNKKCWHNFQNHLAYLFYYVDSEAEFDEAWSNMVSDCFPGSATVDGHQGMQYLKKFRHQWCSLYLRDRFTAGMLTTQASESCNAQV</sequence>
<dbReference type="GO" id="GO:0008270">
    <property type="term" value="F:zinc ion binding"/>
    <property type="evidence" value="ECO:0007669"/>
    <property type="project" value="UniProtKB-UniRule"/>
</dbReference>
<dbReference type="EMBL" id="OZ034819">
    <property type="protein sequence ID" value="CAL1396021.1"/>
    <property type="molecule type" value="Genomic_DNA"/>
</dbReference>
<keyword evidence="1" id="KW-0479">Metal-binding</keyword>